<feature type="transmembrane region" description="Helical" evidence="5">
    <location>
        <begin position="158"/>
        <end position="175"/>
    </location>
</feature>
<evidence type="ECO:0000313" key="7">
    <source>
        <dbReference type="EMBL" id="MFD0990558.1"/>
    </source>
</evidence>
<dbReference type="Pfam" id="PF04932">
    <property type="entry name" value="Wzy_C"/>
    <property type="match status" value="1"/>
</dbReference>
<feature type="transmembrane region" description="Helical" evidence="5">
    <location>
        <begin position="362"/>
        <end position="380"/>
    </location>
</feature>
<feature type="transmembrane region" description="Helical" evidence="5">
    <location>
        <begin position="385"/>
        <end position="401"/>
    </location>
</feature>
<dbReference type="Proteomes" id="UP001597061">
    <property type="component" value="Unassembled WGS sequence"/>
</dbReference>
<keyword evidence="3 5" id="KW-1133">Transmembrane helix</keyword>
<keyword evidence="4 5" id="KW-0472">Membrane</keyword>
<keyword evidence="8" id="KW-1185">Reference proteome</keyword>
<evidence type="ECO:0000259" key="6">
    <source>
        <dbReference type="Pfam" id="PF04932"/>
    </source>
</evidence>
<feature type="transmembrane region" description="Helical" evidence="5">
    <location>
        <begin position="82"/>
        <end position="103"/>
    </location>
</feature>
<dbReference type="PANTHER" id="PTHR37422">
    <property type="entry name" value="TEICHURONIC ACID BIOSYNTHESIS PROTEIN TUAE"/>
    <property type="match status" value="1"/>
</dbReference>
<feature type="transmembrane region" description="Helical" evidence="5">
    <location>
        <begin position="221"/>
        <end position="241"/>
    </location>
</feature>
<dbReference type="EMBL" id="JBHTJI010000001">
    <property type="protein sequence ID" value="MFD0990558.1"/>
    <property type="molecule type" value="Genomic_DNA"/>
</dbReference>
<organism evidence="7 8">
    <name type="scientific">Mariniflexile jejuense</name>
    <dbReference type="NCBI Taxonomy" id="1173582"/>
    <lineage>
        <taxon>Bacteria</taxon>
        <taxon>Pseudomonadati</taxon>
        <taxon>Bacteroidota</taxon>
        <taxon>Flavobacteriia</taxon>
        <taxon>Flavobacteriales</taxon>
        <taxon>Flavobacteriaceae</taxon>
        <taxon>Mariniflexile</taxon>
    </lineage>
</organism>
<comment type="caution">
    <text evidence="7">The sequence shown here is derived from an EMBL/GenBank/DDBJ whole genome shotgun (WGS) entry which is preliminary data.</text>
</comment>
<dbReference type="InterPro" id="IPR051533">
    <property type="entry name" value="WaaL-like"/>
</dbReference>
<gene>
    <name evidence="7" type="ORF">ACFQ1R_10660</name>
</gene>
<dbReference type="PANTHER" id="PTHR37422:SF17">
    <property type="entry name" value="O-ANTIGEN LIGASE"/>
    <property type="match status" value="1"/>
</dbReference>
<reference evidence="8" key="1">
    <citation type="journal article" date="2019" name="Int. J. Syst. Evol. Microbiol.">
        <title>The Global Catalogue of Microorganisms (GCM) 10K type strain sequencing project: providing services to taxonomists for standard genome sequencing and annotation.</title>
        <authorList>
            <consortium name="The Broad Institute Genomics Platform"/>
            <consortium name="The Broad Institute Genome Sequencing Center for Infectious Disease"/>
            <person name="Wu L."/>
            <person name="Ma J."/>
        </authorList>
    </citation>
    <scope>NUCLEOTIDE SEQUENCE [LARGE SCALE GENOMIC DNA]</scope>
    <source>
        <strain evidence="8">CCUG 62414</strain>
    </source>
</reference>
<comment type="subcellular location">
    <subcellularLocation>
        <location evidence="1">Membrane</location>
        <topology evidence="1">Multi-pass membrane protein</topology>
    </subcellularLocation>
</comment>
<evidence type="ECO:0000256" key="1">
    <source>
        <dbReference type="ARBA" id="ARBA00004141"/>
    </source>
</evidence>
<protein>
    <submittedName>
        <fullName evidence="7">O-antigen ligase family protein</fullName>
    </submittedName>
</protein>
<feature type="transmembrane region" description="Helical" evidence="5">
    <location>
        <begin position="12"/>
        <end position="44"/>
    </location>
</feature>
<evidence type="ECO:0000256" key="2">
    <source>
        <dbReference type="ARBA" id="ARBA00022692"/>
    </source>
</evidence>
<name>A0ABW3JLY7_9FLAO</name>
<feature type="domain" description="O-antigen ligase-related" evidence="6">
    <location>
        <begin position="186"/>
        <end position="345"/>
    </location>
</feature>
<keyword evidence="7" id="KW-0436">Ligase</keyword>
<feature type="transmembrane region" description="Helical" evidence="5">
    <location>
        <begin position="115"/>
        <end position="138"/>
    </location>
</feature>
<evidence type="ECO:0000256" key="5">
    <source>
        <dbReference type="SAM" id="Phobius"/>
    </source>
</evidence>
<feature type="transmembrane region" description="Helical" evidence="5">
    <location>
        <begin position="56"/>
        <end position="76"/>
    </location>
</feature>
<keyword evidence="2 5" id="KW-0812">Transmembrane</keyword>
<sequence>MKLIIRPLLDKYYFSLLIIIIICALPLPLFVSNLAYLLLILYTIYYCFNNKIKPNYNKASIAFICFYFLMVVSYFWSINKDLTLVGIIRKSAFLIIPILFLFIPKFSLDEIKRIFRYFSFVMGGFAIIFITIGLLHFIKTGSLVNLTQHELVSPLDLNRIYVSLFSVAAFFYMLFNEKKNLLNKFLIALLVVFLLLLSSKSILITTLVIVFFYFLLKWKSISVLKITLFFTLIVSILLVFLKFNPKFYTELFPRFSEIVTGQNYKKNYYFNGSELRLLYTRFLYEFENEEPILFSGFGLGATQEKINEKCIKYNVPEGYGTEFNFHSQYNQTLAEVGVFGFIILVYSLYIGFKFAIKNKSPFIIAVFMIFSILFFTESVFNRQRGVYFFLFMYFLLFNIDFSKKEIELNFNNR</sequence>
<feature type="transmembrane region" description="Helical" evidence="5">
    <location>
        <begin position="187"/>
        <end position="215"/>
    </location>
</feature>
<evidence type="ECO:0000313" key="8">
    <source>
        <dbReference type="Proteomes" id="UP001597061"/>
    </source>
</evidence>
<feature type="transmembrane region" description="Helical" evidence="5">
    <location>
        <begin position="336"/>
        <end position="356"/>
    </location>
</feature>
<dbReference type="GO" id="GO:0016874">
    <property type="term" value="F:ligase activity"/>
    <property type="evidence" value="ECO:0007669"/>
    <property type="project" value="UniProtKB-KW"/>
</dbReference>
<dbReference type="InterPro" id="IPR007016">
    <property type="entry name" value="O-antigen_ligase-rel_domated"/>
</dbReference>
<evidence type="ECO:0000256" key="3">
    <source>
        <dbReference type="ARBA" id="ARBA00022989"/>
    </source>
</evidence>
<proteinExistence type="predicted"/>
<evidence type="ECO:0000256" key="4">
    <source>
        <dbReference type="ARBA" id="ARBA00023136"/>
    </source>
</evidence>
<accession>A0ABW3JLY7</accession>